<evidence type="ECO:0000256" key="1">
    <source>
        <dbReference type="SAM" id="SignalP"/>
    </source>
</evidence>
<organism evidence="2 3">
    <name type="scientific">Cordylochernes scorpioides</name>
    <dbReference type="NCBI Taxonomy" id="51811"/>
    <lineage>
        <taxon>Eukaryota</taxon>
        <taxon>Metazoa</taxon>
        <taxon>Ecdysozoa</taxon>
        <taxon>Arthropoda</taxon>
        <taxon>Chelicerata</taxon>
        <taxon>Arachnida</taxon>
        <taxon>Pseudoscorpiones</taxon>
        <taxon>Cheliferoidea</taxon>
        <taxon>Chernetidae</taxon>
        <taxon>Cordylochernes</taxon>
    </lineage>
</organism>
<dbReference type="EMBL" id="CP092870">
    <property type="protein sequence ID" value="UYV71125.1"/>
    <property type="molecule type" value="Genomic_DNA"/>
</dbReference>
<dbReference type="Proteomes" id="UP001235939">
    <property type="component" value="Chromosome 08"/>
</dbReference>
<evidence type="ECO:0000313" key="3">
    <source>
        <dbReference type="Proteomes" id="UP001235939"/>
    </source>
</evidence>
<evidence type="ECO:0000313" key="2">
    <source>
        <dbReference type="EMBL" id="UYV71125.1"/>
    </source>
</evidence>
<reference evidence="2 3" key="1">
    <citation type="submission" date="2022-01" db="EMBL/GenBank/DDBJ databases">
        <title>A chromosomal length assembly of Cordylochernes scorpioides.</title>
        <authorList>
            <person name="Zeh D."/>
            <person name="Zeh J."/>
        </authorList>
    </citation>
    <scope>NUCLEOTIDE SEQUENCE [LARGE SCALE GENOMIC DNA]</scope>
    <source>
        <strain evidence="2">IN4F17</strain>
        <tissue evidence="2">Whole Body</tissue>
    </source>
</reference>
<feature type="non-terminal residue" evidence="2">
    <location>
        <position position="1"/>
    </location>
</feature>
<feature type="chain" id="PRO_5045229085" evidence="1">
    <location>
        <begin position="20"/>
        <end position="141"/>
    </location>
</feature>
<gene>
    <name evidence="2" type="ORF">LAZ67_8001816</name>
</gene>
<proteinExistence type="predicted"/>
<keyword evidence="3" id="KW-1185">Reference proteome</keyword>
<name>A0ABY6KQI9_9ARAC</name>
<protein>
    <submittedName>
        <fullName evidence="2">Uncharacterized protein</fullName>
    </submittedName>
</protein>
<keyword evidence="1" id="KW-0732">Signal</keyword>
<feature type="signal peptide" evidence="1">
    <location>
        <begin position="1"/>
        <end position="19"/>
    </location>
</feature>
<accession>A0ABY6KQI9</accession>
<sequence length="141" mass="15951">MKKPSFRFLLFFFLISTQSYQGIKLVELVDGVCAGDESLLLSYLHSIISGSAIQDSKSLLNPRTSKCHARMREKIVSITSSSNSLMESVLKCRRNRGVTWLRPPPGMCHLWFSHDDILSLVSGCLGREVNDKRFVDIPIYL</sequence>